<dbReference type="InterPro" id="IPR009613">
    <property type="entry name" value="LMF"/>
</dbReference>
<dbReference type="PANTHER" id="PTHR14463">
    <property type="entry name" value="LIPASE MATURATION FACTOR"/>
    <property type="match status" value="1"/>
</dbReference>
<keyword evidence="3 8" id="KW-0812">Transmembrane</keyword>
<dbReference type="InterPro" id="IPR057433">
    <property type="entry name" value="LMF1/2_C"/>
</dbReference>
<evidence type="ECO:0000256" key="7">
    <source>
        <dbReference type="ARBA" id="ARBA00023180"/>
    </source>
</evidence>
<gene>
    <name evidence="11" type="ORF">TDIB3V08_LOCUS10111</name>
</gene>
<feature type="domain" description="Lipase maturation factor 1/2 C-terminal" evidence="10">
    <location>
        <begin position="232"/>
        <end position="282"/>
    </location>
</feature>
<evidence type="ECO:0000256" key="8">
    <source>
        <dbReference type="RuleBase" id="RU361229"/>
    </source>
</evidence>
<evidence type="ECO:0000256" key="4">
    <source>
        <dbReference type="ARBA" id="ARBA00022824"/>
    </source>
</evidence>
<organism evidence="11">
    <name type="scientific">Timema douglasi</name>
    <name type="common">Walking stick</name>
    <dbReference type="NCBI Taxonomy" id="61478"/>
    <lineage>
        <taxon>Eukaryota</taxon>
        <taxon>Metazoa</taxon>
        <taxon>Ecdysozoa</taxon>
        <taxon>Arthropoda</taxon>
        <taxon>Hexapoda</taxon>
        <taxon>Insecta</taxon>
        <taxon>Pterygota</taxon>
        <taxon>Neoptera</taxon>
        <taxon>Polyneoptera</taxon>
        <taxon>Phasmatodea</taxon>
        <taxon>Timematodea</taxon>
        <taxon>Timematoidea</taxon>
        <taxon>Timematidae</taxon>
        <taxon>Timema</taxon>
    </lineage>
</organism>
<dbReference type="PANTHER" id="PTHR14463:SF5">
    <property type="entry name" value="LIPASE MATURATION FACTOR 2"/>
    <property type="match status" value="1"/>
</dbReference>
<protein>
    <recommendedName>
        <fullName evidence="8">Lipase maturation factor</fullName>
    </recommendedName>
</protein>
<dbReference type="Pfam" id="PF25179">
    <property type="entry name" value="LMF1_C"/>
    <property type="match status" value="1"/>
</dbReference>
<name>A0A7R8VW95_TIMDO</name>
<dbReference type="AlphaFoldDB" id="A0A7R8VW95"/>
<keyword evidence="7" id="KW-0325">Glycoprotein</keyword>
<sequence length="286" mass="32146">MVCFQLFLQVCIILTGNYNFFNLLTMVLCVSLLDDEYFRAVPHKKNSSAGIRMYYASQFINVLVHFLVLYASVVLFNIRWTPNNTLDLNIAFTKQEFDWALSKASLSDLALIPLSVPQRSPSRSLTGRCPRPLSFTKQEFDWALSKALPAVIYVGLSSLTIHILKAVMLSVLEPQTTFAKLTTVLSTVFYSAAALFIFGISIVPFSTLHPVGNTTVIPAMREWHTRLDHLHLTNSYGLFRRMTGVGGRPEVIIVGSNNMEGPWKEYNFLYKPGNVNNTPPFVGKDP</sequence>
<feature type="transmembrane region" description="Helical" evidence="8">
    <location>
        <begin position="6"/>
        <end position="33"/>
    </location>
</feature>
<feature type="transmembrane region" description="Helical" evidence="8">
    <location>
        <begin position="54"/>
        <end position="78"/>
    </location>
</feature>
<evidence type="ECO:0000256" key="2">
    <source>
        <dbReference type="ARBA" id="ARBA00005512"/>
    </source>
</evidence>
<dbReference type="GO" id="GO:0005789">
    <property type="term" value="C:endoplasmic reticulum membrane"/>
    <property type="evidence" value="ECO:0007669"/>
    <property type="project" value="UniProtKB-SubCell"/>
</dbReference>
<accession>A0A7R8VW95</accession>
<keyword evidence="5 8" id="KW-1133">Transmembrane helix</keyword>
<keyword evidence="4 8" id="KW-0256">Endoplasmic reticulum</keyword>
<comment type="caution">
    <text evidence="8">Lacks conserved residue(s) required for the propagation of feature annotation.</text>
</comment>
<evidence type="ECO:0000256" key="5">
    <source>
        <dbReference type="ARBA" id="ARBA00022989"/>
    </source>
</evidence>
<proteinExistence type="inferred from homology"/>
<comment type="function">
    <text evidence="8">Involved in the maturation of specific proteins in the endoplasmic reticulum.</text>
</comment>
<reference evidence="11" key="1">
    <citation type="submission" date="2020-11" db="EMBL/GenBank/DDBJ databases">
        <authorList>
            <person name="Tran Van P."/>
        </authorList>
    </citation>
    <scope>NUCLEOTIDE SEQUENCE</scope>
</reference>
<dbReference type="EMBL" id="OA571404">
    <property type="protein sequence ID" value="CAD7203947.1"/>
    <property type="molecule type" value="Genomic_DNA"/>
</dbReference>
<comment type="subcellular location">
    <subcellularLocation>
        <location evidence="1 8">Endoplasmic reticulum membrane</location>
        <topology evidence="1 8">Multi-pass membrane protein</topology>
    </subcellularLocation>
</comment>
<evidence type="ECO:0000259" key="10">
    <source>
        <dbReference type="Pfam" id="PF25179"/>
    </source>
</evidence>
<evidence type="ECO:0000313" key="11">
    <source>
        <dbReference type="EMBL" id="CAD7203947.1"/>
    </source>
</evidence>
<feature type="domain" description="Lipase maturation factor 1/2 N-terminal" evidence="9">
    <location>
        <begin position="3"/>
        <end position="38"/>
    </location>
</feature>
<evidence type="ECO:0000256" key="1">
    <source>
        <dbReference type="ARBA" id="ARBA00004477"/>
    </source>
</evidence>
<evidence type="ECO:0000256" key="3">
    <source>
        <dbReference type="ARBA" id="ARBA00022692"/>
    </source>
</evidence>
<evidence type="ECO:0000259" key="9">
    <source>
        <dbReference type="Pfam" id="PF06762"/>
    </source>
</evidence>
<dbReference type="InterPro" id="IPR057434">
    <property type="entry name" value="LMF1/2_N"/>
</dbReference>
<keyword evidence="6 8" id="KW-0472">Membrane</keyword>
<dbReference type="GO" id="GO:0051604">
    <property type="term" value="P:protein maturation"/>
    <property type="evidence" value="ECO:0007669"/>
    <property type="project" value="InterPro"/>
</dbReference>
<feature type="transmembrane region" description="Helical" evidence="8">
    <location>
        <begin position="150"/>
        <end position="172"/>
    </location>
</feature>
<feature type="transmembrane region" description="Helical" evidence="8">
    <location>
        <begin position="184"/>
        <end position="205"/>
    </location>
</feature>
<comment type="similarity">
    <text evidence="2 8">Belongs to the lipase maturation factor family.</text>
</comment>
<dbReference type="Pfam" id="PF06762">
    <property type="entry name" value="LMF1"/>
    <property type="match status" value="1"/>
</dbReference>
<evidence type="ECO:0000256" key="6">
    <source>
        <dbReference type="ARBA" id="ARBA00023136"/>
    </source>
</evidence>